<organism evidence="1 2">
    <name type="scientific">Solanum commersonii</name>
    <name type="common">Commerson's wild potato</name>
    <name type="synonym">Commerson's nightshade</name>
    <dbReference type="NCBI Taxonomy" id="4109"/>
    <lineage>
        <taxon>Eukaryota</taxon>
        <taxon>Viridiplantae</taxon>
        <taxon>Streptophyta</taxon>
        <taxon>Embryophyta</taxon>
        <taxon>Tracheophyta</taxon>
        <taxon>Spermatophyta</taxon>
        <taxon>Magnoliopsida</taxon>
        <taxon>eudicotyledons</taxon>
        <taxon>Gunneridae</taxon>
        <taxon>Pentapetalae</taxon>
        <taxon>asterids</taxon>
        <taxon>lamiids</taxon>
        <taxon>Solanales</taxon>
        <taxon>Solanaceae</taxon>
        <taxon>Solanoideae</taxon>
        <taxon>Solaneae</taxon>
        <taxon>Solanum</taxon>
    </lineage>
</organism>
<proteinExistence type="predicted"/>
<reference evidence="1 2" key="1">
    <citation type="submission" date="2020-09" db="EMBL/GenBank/DDBJ databases">
        <title>De no assembly of potato wild relative species, Solanum commersonii.</title>
        <authorList>
            <person name="Cho K."/>
        </authorList>
    </citation>
    <scope>NUCLEOTIDE SEQUENCE [LARGE SCALE GENOMIC DNA]</scope>
    <source>
        <strain evidence="1">LZ3.2</strain>
        <tissue evidence="1">Leaf</tissue>
    </source>
</reference>
<name>A0A9J5WPJ2_SOLCO</name>
<evidence type="ECO:0000313" key="2">
    <source>
        <dbReference type="Proteomes" id="UP000824120"/>
    </source>
</evidence>
<dbReference type="Proteomes" id="UP000824120">
    <property type="component" value="Chromosome 11"/>
</dbReference>
<keyword evidence="2" id="KW-1185">Reference proteome</keyword>
<evidence type="ECO:0000313" key="1">
    <source>
        <dbReference type="EMBL" id="KAG5577498.1"/>
    </source>
</evidence>
<dbReference type="EMBL" id="JACXVP010000011">
    <property type="protein sequence ID" value="KAG5577498.1"/>
    <property type="molecule type" value="Genomic_DNA"/>
</dbReference>
<comment type="caution">
    <text evidence="1">The sequence shown here is derived from an EMBL/GenBank/DDBJ whole genome shotgun (WGS) entry which is preliminary data.</text>
</comment>
<accession>A0A9J5WPJ2</accession>
<gene>
    <name evidence="1" type="ORF">H5410_057632</name>
</gene>
<dbReference type="AlphaFoldDB" id="A0A9J5WPJ2"/>
<sequence>MDELESKYEQLASVVFGQPSSASSFTHHSFLEDIIHSVFKSDSEDIRPTLLVTIKLHCPVYSQRATREPQLANPSQEIENEEFIIQQS</sequence>
<protein>
    <submittedName>
        <fullName evidence="1">Uncharacterized protein</fullName>
    </submittedName>
</protein>